<dbReference type="AlphaFoldDB" id="A0AAN6WZU3"/>
<reference evidence="2" key="1">
    <citation type="journal article" date="2023" name="Mol. Phylogenet. Evol.">
        <title>Genome-scale phylogeny and comparative genomics of the fungal order Sordariales.</title>
        <authorList>
            <person name="Hensen N."/>
            <person name="Bonometti L."/>
            <person name="Westerberg I."/>
            <person name="Brannstrom I.O."/>
            <person name="Guillou S."/>
            <person name="Cros-Aarteil S."/>
            <person name="Calhoun S."/>
            <person name="Haridas S."/>
            <person name="Kuo A."/>
            <person name="Mondo S."/>
            <person name="Pangilinan J."/>
            <person name="Riley R."/>
            <person name="LaButti K."/>
            <person name="Andreopoulos B."/>
            <person name="Lipzen A."/>
            <person name="Chen C."/>
            <person name="Yan M."/>
            <person name="Daum C."/>
            <person name="Ng V."/>
            <person name="Clum A."/>
            <person name="Steindorff A."/>
            <person name="Ohm R.A."/>
            <person name="Martin F."/>
            <person name="Silar P."/>
            <person name="Natvig D.O."/>
            <person name="Lalanne C."/>
            <person name="Gautier V."/>
            <person name="Ament-Velasquez S.L."/>
            <person name="Kruys A."/>
            <person name="Hutchinson M.I."/>
            <person name="Powell A.J."/>
            <person name="Barry K."/>
            <person name="Miller A.N."/>
            <person name="Grigoriev I.V."/>
            <person name="Debuchy R."/>
            <person name="Gladieux P."/>
            <person name="Hiltunen Thoren M."/>
            <person name="Johannesson H."/>
        </authorList>
    </citation>
    <scope>NUCLEOTIDE SEQUENCE</scope>
    <source>
        <strain evidence="2">PSN309</strain>
    </source>
</reference>
<gene>
    <name evidence="2" type="ORF">QBC35DRAFT_426673</name>
</gene>
<evidence type="ECO:0000313" key="3">
    <source>
        <dbReference type="Proteomes" id="UP001302126"/>
    </source>
</evidence>
<feature type="region of interest" description="Disordered" evidence="1">
    <location>
        <begin position="1"/>
        <end position="79"/>
    </location>
</feature>
<sequence>MQPGLSQSRHAPWNQPRPAAAIGSPPSSSHNSNSYNNRPPPPPLTVTPAPTGNSTPYLPPLPRAPSNSSSSNSPRPPQEAPAIISAAHELGRFRKIMRRLEWKSPFLDQGYQHAIDRVGQHPDAVAEAELMFKLDFFEYYMLIERALVHLLGVFGLSIERGATKTPSPVTSSARGLGASGWNNSDGSNRFRGHRYHANVLKALDRRDNPLHETLGMGEVRKQLGRAKDLRNRWKTAGDDEEEQGRARTRPGAFKLTKKIPAPLETYDLANMLQAIFEGFQAAAEVAERAVRGGLTMASGQELDMDMLDSDETMGEWAAAIHQEDDKWEFMVDAMDWEAV</sequence>
<comment type="caution">
    <text evidence="2">The sequence shown here is derived from an EMBL/GenBank/DDBJ whole genome shotgun (WGS) entry which is preliminary data.</text>
</comment>
<evidence type="ECO:0000256" key="1">
    <source>
        <dbReference type="SAM" id="MobiDB-lite"/>
    </source>
</evidence>
<protein>
    <submittedName>
        <fullName evidence="2">Uncharacterized protein</fullName>
    </submittedName>
</protein>
<dbReference type="Proteomes" id="UP001302126">
    <property type="component" value="Unassembled WGS sequence"/>
</dbReference>
<name>A0AAN6WZU3_9PEZI</name>
<feature type="compositionally biased region" description="Low complexity" evidence="1">
    <location>
        <begin position="64"/>
        <end position="73"/>
    </location>
</feature>
<feature type="compositionally biased region" description="Low complexity" evidence="1">
    <location>
        <begin position="16"/>
        <end position="37"/>
    </location>
</feature>
<organism evidence="2 3">
    <name type="scientific">Podospora australis</name>
    <dbReference type="NCBI Taxonomy" id="1536484"/>
    <lineage>
        <taxon>Eukaryota</taxon>
        <taxon>Fungi</taxon>
        <taxon>Dikarya</taxon>
        <taxon>Ascomycota</taxon>
        <taxon>Pezizomycotina</taxon>
        <taxon>Sordariomycetes</taxon>
        <taxon>Sordariomycetidae</taxon>
        <taxon>Sordariales</taxon>
        <taxon>Podosporaceae</taxon>
        <taxon>Podospora</taxon>
    </lineage>
</organism>
<reference evidence="2" key="2">
    <citation type="submission" date="2023-05" db="EMBL/GenBank/DDBJ databases">
        <authorList>
            <consortium name="Lawrence Berkeley National Laboratory"/>
            <person name="Steindorff A."/>
            <person name="Hensen N."/>
            <person name="Bonometti L."/>
            <person name="Westerberg I."/>
            <person name="Brannstrom I.O."/>
            <person name="Guillou S."/>
            <person name="Cros-Aarteil S."/>
            <person name="Calhoun S."/>
            <person name="Haridas S."/>
            <person name="Kuo A."/>
            <person name="Mondo S."/>
            <person name="Pangilinan J."/>
            <person name="Riley R."/>
            <person name="Labutti K."/>
            <person name="Andreopoulos B."/>
            <person name="Lipzen A."/>
            <person name="Chen C."/>
            <person name="Yanf M."/>
            <person name="Daum C."/>
            <person name="Ng V."/>
            <person name="Clum A."/>
            <person name="Ohm R."/>
            <person name="Martin F."/>
            <person name="Silar P."/>
            <person name="Natvig D."/>
            <person name="Lalanne C."/>
            <person name="Gautier V."/>
            <person name="Ament-Velasquez S.L."/>
            <person name="Kruys A."/>
            <person name="Hutchinson M.I."/>
            <person name="Powell A.J."/>
            <person name="Barry K."/>
            <person name="Miller A.N."/>
            <person name="Grigoriev I.V."/>
            <person name="Debuchy R."/>
            <person name="Gladieux P."/>
            <person name="Thoren M.H."/>
            <person name="Johannesson H."/>
        </authorList>
    </citation>
    <scope>NUCLEOTIDE SEQUENCE</scope>
    <source>
        <strain evidence="2">PSN309</strain>
    </source>
</reference>
<keyword evidence="3" id="KW-1185">Reference proteome</keyword>
<accession>A0AAN6WZU3</accession>
<proteinExistence type="predicted"/>
<dbReference type="EMBL" id="MU864360">
    <property type="protein sequence ID" value="KAK4191265.1"/>
    <property type="molecule type" value="Genomic_DNA"/>
</dbReference>
<evidence type="ECO:0000313" key="2">
    <source>
        <dbReference type="EMBL" id="KAK4191265.1"/>
    </source>
</evidence>